<dbReference type="eggNOG" id="KOG0961">
    <property type="taxonomic scope" value="Eukaryota"/>
</dbReference>
<dbReference type="AlphaFoldDB" id="R4XFJ3"/>
<dbReference type="STRING" id="1097556.R4XFJ3"/>
<keyword evidence="3" id="KW-0645">Protease</keyword>
<protein>
    <submittedName>
        <fullName evidence="3">Zinc metalloprotease</fullName>
    </submittedName>
</protein>
<dbReference type="PANTHER" id="PTHR43016:SF16">
    <property type="entry name" value="METALLOPROTEASE, PUTATIVE (AFU_ORTHOLOGUE AFUA_4G07610)-RELATED"/>
    <property type="match status" value="1"/>
</dbReference>
<dbReference type="InterPro" id="IPR011249">
    <property type="entry name" value="Metalloenz_LuxS/M16"/>
</dbReference>
<feature type="domain" description="Peptidase M16 N-terminal" evidence="1">
    <location>
        <begin position="53"/>
        <end position="135"/>
    </location>
</feature>
<gene>
    <name evidence="3" type="ORF">TAPDE_002041</name>
</gene>
<feature type="domain" description="Peptidase M16 C-terminal" evidence="2">
    <location>
        <begin position="192"/>
        <end position="375"/>
    </location>
</feature>
<keyword evidence="3" id="KW-0482">Metalloprotease</keyword>
<reference evidence="3 4" key="1">
    <citation type="journal article" date="2013" name="MBio">
        <title>Genome sequencing of the plant pathogen Taphrina deformans, the causal agent of peach leaf curl.</title>
        <authorList>
            <person name="Cisse O.H."/>
            <person name="Almeida J.M.G.C.F."/>
            <person name="Fonseca A."/>
            <person name="Kumar A.A."/>
            <person name="Salojaervi J."/>
            <person name="Overmyer K."/>
            <person name="Hauser P.M."/>
            <person name="Pagni M."/>
        </authorList>
    </citation>
    <scope>NUCLEOTIDE SEQUENCE [LARGE SCALE GENOMIC DNA]</scope>
    <source>
        <strain evidence="4">PYCC 5710 / ATCC 11124 / CBS 356.35 / IMI 108563 / JCM 9778 / NBRC 8474</strain>
    </source>
</reference>
<evidence type="ECO:0000313" key="4">
    <source>
        <dbReference type="Proteomes" id="UP000013776"/>
    </source>
</evidence>
<dbReference type="VEuPathDB" id="FungiDB:TAPDE_002041"/>
<dbReference type="Proteomes" id="UP000013776">
    <property type="component" value="Unassembled WGS sequence"/>
</dbReference>
<dbReference type="SUPFAM" id="SSF63411">
    <property type="entry name" value="LuxS/MPP-like metallohydrolase"/>
    <property type="match status" value="4"/>
</dbReference>
<dbReference type="InterPro" id="IPR011765">
    <property type="entry name" value="Pept_M16_N"/>
</dbReference>
<dbReference type="OrthoDB" id="4953at2759"/>
<dbReference type="InterPro" id="IPR007863">
    <property type="entry name" value="Peptidase_M16_C"/>
</dbReference>
<keyword evidence="4" id="KW-1185">Reference proteome</keyword>
<evidence type="ECO:0000259" key="2">
    <source>
        <dbReference type="Pfam" id="PF05193"/>
    </source>
</evidence>
<keyword evidence="3" id="KW-0378">Hydrolase</keyword>
<dbReference type="FunFam" id="3.30.830.10:FF:000015">
    <property type="entry name" value="Putative zinc metalloprotease"/>
    <property type="match status" value="1"/>
</dbReference>
<proteinExistence type="predicted"/>
<evidence type="ECO:0000313" key="3">
    <source>
        <dbReference type="EMBL" id="CCG82102.1"/>
    </source>
</evidence>
<dbReference type="FunFam" id="3.30.830.10:FF:000031">
    <property type="entry name" value="Putative zinc metalloprotease"/>
    <property type="match status" value="1"/>
</dbReference>
<name>R4XFJ3_TAPDE</name>
<dbReference type="GO" id="GO:0046872">
    <property type="term" value="F:metal ion binding"/>
    <property type="evidence" value="ECO:0007669"/>
    <property type="project" value="InterPro"/>
</dbReference>
<sequence length="1021" mass="113968">MVNSQFTHHEIESSSKRIHLYTSSVTGLTCINVDLDLPTVSGYFALATECFDDKGEPHTLEHLVFLGSEKWPYKGVLDSLANRAFAQGTNAWTDTDHTAYTIETVGQEGFLRLLPIFVDHILYPTLTPSGCYTEVHHINGKGEDAGVVYSEMQGVENTGPSIMSLYTQRAIHDEKSGYRSETGGILNDVRNLSVAEIQNYHAHYYVPHNLVLVITGRLEQQDLMSTLEDVDKNIQAHGTLDKSAWKRPWLESNPQVKLKESRTEVLDFPEEDESMGEVSISWPGPSCTDHLDVCALDLVGQYLTHSAISPLQDGMVEIEDPLCTDIDFYTSDRLKSIISASLASVPTEMLEDAEKKFFEILQQTQSSDIDMKRMQALIVKDKLKVKNAVESDPHSAFSTPIIVDYVYGSRDGASLRESLDDEKYLDIVSKWSSAEWQEFIRRWLLDNPHLTILGKPSAEMAKKVQEDEVARIAAQVEKLGDKGLSDLEKRLHHAQTTNDMPIPNDLIQNFPVPSVDGINFIRPKSARGGLEQKGLPKLSNSVQELVNTDDCQIPLSIQFDDIAPSEFASISLYLTCTTVEKDLLPYIGVLLHSFFLVPVERDGKEMTYEEVVEQLELDTISYSASFGAGSGFNELVRIKLKVEVSKYATGIAWINDLLYNSILDGERIALTISKILNDLPSYKRDGDTVASSVLGALQLDASKSAARTANLLDQTKFLEQLDEELEEDEDAVIAQFEKLRGQLARYENMRVHVVAEVAKLSKPVSTWSSFGPRKQAKRPRADSIVLNDIPLSRDLLTPYAAAPSGDCRVVTISTDSCYSQHFAKGLADFNHPDLPALFVITSYLNAMEGLLWKYIRGSGLAYGADLKVDTESGLVFFSIYRSPDAFLAWDKAREIMIQLRDGKLDIDEMMIDGAKSSMVYDFVSRESTPGAAAHQSYVNQVLKKQSSEYRRDLLKKIAAVTLPEMKEMLGKYLVGLFEPEKTNTVIVCGTKKSAEQVKGFSEAGFRTTNSSLEDFEKEYIK</sequence>
<dbReference type="EMBL" id="CAHR02000070">
    <property type="protein sequence ID" value="CCG82102.1"/>
    <property type="molecule type" value="Genomic_DNA"/>
</dbReference>
<accession>R4XFJ3</accession>
<dbReference type="Pfam" id="PF00675">
    <property type="entry name" value="Peptidase_M16"/>
    <property type="match status" value="1"/>
</dbReference>
<dbReference type="MEROPS" id="M16.A18"/>
<comment type="caution">
    <text evidence="3">The sequence shown here is derived from an EMBL/GenBank/DDBJ whole genome shotgun (WGS) entry which is preliminary data.</text>
</comment>
<dbReference type="PANTHER" id="PTHR43016">
    <property type="entry name" value="PRESEQUENCE PROTEASE"/>
    <property type="match status" value="1"/>
</dbReference>
<evidence type="ECO:0000259" key="1">
    <source>
        <dbReference type="Pfam" id="PF00675"/>
    </source>
</evidence>
<organism evidence="3 4">
    <name type="scientific">Taphrina deformans (strain PYCC 5710 / ATCC 11124 / CBS 356.35 / IMI 108563 / JCM 9778 / NBRC 8474)</name>
    <name type="common">Peach leaf curl fungus</name>
    <name type="synonym">Lalaria deformans</name>
    <dbReference type="NCBI Taxonomy" id="1097556"/>
    <lineage>
        <taxon>Eukaryota</taxon>
        <taxon>Fungi</taxon>
        <taxon>Dikarya</taxon>
        <taxon>Ascomycota</taxon>
        <taxon>Taphrinomycotina</taxon>
        <taxon>Taphrinomycetes</taxon>
        <taxon>Taphrinales</taxon>
        <taxon>Taphrinaceae</taxon>
        <taxon>Taphrina</taxon>
    </lineage>
</organism>
<dbReference type="GO" id="GO:0008237">
    <property type="term" value="F:metallopeptidase activity"/>
    <property type="evidence" value="ECO:0007669"/>
    <property type="project" value="UniProtKB-KW"/>
</dbReference>
<dbReference type="Pfam" id="PF05193">
    <property type="entry name" value="Peptidase_M16_C"/>
    <property type="match status" value="1"/>
</dbReference>
<dbReference type="Gene3D" id="3.30.830.10">
    <property type="entry name" value="Metalloenzyme, LuxS/M16 peptidase-like"/>
    <property type="match status" value="4"/>
</dbReference>